<dbReference type="Pfam" id="PF13584">
    <property type="entry name" value="BatD"/>
    <property type="match status" value="2"/>
</dbReference>
<feature type="compositionally biased region" description="Low complexity" evidence="1">
    <location>
        <begin position="131"/>
        <end position="143"/>
    </location>
</feature>
<feature type="region of interest" description="Disordered" evidence="1">
    <location>
        <begin position="131"/>
        <end position="155"/>
    </location>
</feature>
<evidence type="ECO:0000313" key="4">
    <source>
        <dbReference type="EMBL" id="MBO8428699.1"/>
    </source>
</evidence>
<dbReference type="Proteomes" id="UP000823635">
    <property type="component" value="Unassembled WGS sequence"/>
</dbReference>
<gene>
    <name evidence="4" type="ORF">IAC68_02050</name>
</gene>
<dbReference type="InterPro" id="IPR025738">
    <property type="entry name" value="BatD"/>
</dbReference>
<protein>
    <submittedName>
        <fullName evidence="4">Protein BatD</fullName>
    </submittedName>
</protein>
<keyword evidence="2" id="KW-0472">Membrane</keyword>
<organism evidence="4 5">
    <name type="scientific">Candidatus Egerieousia excrementavium</name>
    <dbReference type="NCBI Taxonomy" id="2840778"/>
    <lineage>
        <taxon>Bacteria</taxon>
        <taxon>Pseudomonadati</taxon>
        <taxon>Bacteroidota</taxon>
        <taxon>Bacteroidia</taxon>
        <taxon>Bacteroidales</taxon>
        <taxon>Candidatus Egerieousia</taxon>
    </lineage>
</organism>
<accession>A0A9D9DP88</accession>
<dbReference type="PANTHER" id="PTHR40940">
    <property type="entry name" value="PROTEIN BATD-RELATED"/>
    <property type="match status" value="1"/>
</dbReference>
<name>A0A9D9DP88_9BACT</name>
<feature type="signal peptide" evidence="3">
    <location>
        <begin position="1"/>
        <end position="26"/>
    </location>
</feature>
<evidence type="ECO:0000313" key="5">
    <source>
        <dbReference type="Proteomes" id="UP000823635"/>
    </source>
</evidence>
<evidence type="ECO:0000256" key="3">
    <source>
        <dbReference type="SAM" id="SignalP"/>
    </source>
</evidence>
<keyword evidence="2" id="KW-0812">Transmembrane</keyword>
<proteinExistence type="predicted"/>
<feature type="compositionally biased region" description="Polar residues" evidence="1">
    <location>
        <begin position="144"/>
        <end position="155"/>
    </location>
</feature>
<comment type="caution">
    <text evidence="4">The sequence shown here is derived from an EMBL/GenBank/DDBJ whole genome shotgun (WGS) entry which is preliminary data.</text>
</comment>
<reference evidence="4" key="2">
    <citation type="journal article" date="2021" name="PeerJ">
        <title>Extensive microbial diversity within the chicken gut microbiome revealed by metagenomics and culture.</title>
        <authorList>
            <person name="Gilroy R."/>
            <person name="Ravi A."/>
            <person name="Getino M."/>
            <person name="Pursley I."/>
            <person name="Horton D.L."/>
            <person name="Alikhan N.F."/>
            <person name="Baker D."/>
            <person name="Gharbi K."/>
            <person name="Hall N."/>
            <person name="Watson M."/>
            <person name="Adriaenssens E.M."/>
            <person name="Foster-Nyarko E."/>
            <person name="Jarju S."/>
            <person name="Secka A."/>
            <person name="Antonio M."/>
            <person name="Oren A."/>
            <person name="Chaudhuri R.R."/>
            <person name="La Ragione R."/>
            <person name="Hildebrand F."/>
            <person name="Pallen M.J."/>
        </authorList>
    </citation>
    <scope>NUCLEOTIDE SEQUENCE</scope>
    <source>
        <strain evidence="4">15467</strain>
    </source>
</reference>
<dbReference type="PANTHER" id="PTHR40940:SF2">
    <property type="entry name" value="BATD"/>
    <property type="match status" value="1"/>
</dbReference>
<feature type="chain" id="PRO_5039459306" evidence="3">
    <location>
        <begin position="27"/>
        <end position="611"/>
    </location>
</feature>
<evidence type="ECO:0000256" key="1">
    <source>
        <dbReference type="SAM" id="MobiDB-lite"/>
    </source>
</evidence>
<sequence>MDKSKTLMIRLSALVFLALFTITAHAQNFSVDAPNVVEKDEIFRIVYTADAEVEEFTAPELSGLELLAGPMPSRISSTNIVNGVRTDVFEINYTIMVRANQTGVATVSPASVKIDGKQYTSKALSIEVVAGSNSSSGNSGNGNDTQAGSTPENGEVSSEDIFLKLSFSKTRVVRGEPIVATLKLYTRVPIAGFEDVKFPVFNGFWSQELETPQNINFVRENYNNQVYNSAVLRRYILLPQQTGDLTVDPSYMVCQIQIRTSGGGFSMFDSFFDTYQTIRKRLSTPSATIKVNPLPSGAPASFGGGVGDFTMEVKLSADSIKAHEAGSLTVEINGSGNINLIETPFVELPQDFEKYDVKTDNSFSNGTSGLSGKKVFEFPFIPRSEGLFVIPPVKYSYYSIRQGRYITLESDTLKLKVLPNSNASSSAQVVSGVNKQSVVNLGSDIRYIFTSSADLARKGRFLISSWYFAAAVILIALLFLVADKVLKEREKLRGDVRRTRNRRANKVARNRLKLAQSYLAKGLQAPFYEELHKALLGYVSDKLSIQFAEMQRDAIIELLESRGIQAQERDELISLIDECEMARYSQQQSDGAMDGQYKRAIDIISTLENKL</sequence>
<dbReference type="EMBL" id="JADINB010000047">
    <property type="protein sequence ID" value="MBO8428699.1"/>
    <property type="molecule type" value="Genomic_DNA"/>
</dbReference>
<feature type="transmembrane region" description="Helical" evidence="2">
    <location>
        <begin position="461"/>
        <end position="482"/>
    </location>
</feature>
<keyword evidence="3" id="KW-0732">Signal</keyword>
<evidence type="ECO:0000256" key="2">
    <source>
        <dbReference type="SAM" id="Phobius"/>
    </source>
</evidence>
<keyword evidence="2" id="KW-1133">Transmembrane helix</keyword>
<reference evidence="4" key="1">
    <citation type="submission" date="2020-10" db="EMBL/GenBank/DDBJ databases">
        <authorList>
            <person name="Gilroy R."/>
        </authorList>
    </citation>
    <scope>NUCLEOTIDE SEQUENCE</scope>
    <source>
        <strain evidence="4">15467</strain>
    </source>
</reference>
<dbReference type="AlphaFoldDB" id="A0A9D9DP88"/>